<dbReference type="SMART" id="SM00530">
    <property type="entry name" value="HTH_XRE"/>
    <property type="match status" value="1"/>
</dbReference>
<protein>
    <submittedName>
        <fullName evidence="3">Helix-turn-helix transcriptional regulator</fullName>
    </submittedName>
</protein>
<dbReference type="InterPro" id="IPR010982">
    <property type="entry name" value="Lambda_DNA-bd_dom_sf"/>
</dbReference>
<reference evidence="3 4" key="1">
    <citation type="journal article" date="2013" name="J. Microbiol.">
        <title>Mucilaginibacter ginsenosidivorax sp. nov., with ginsenoside converting activity isolated from sediment.</title>
        <authorList>
            <person name="Kim J.K."/>
            <person name="Choi T.E."/>
            <person name="Liu Q.M."/>
            <person name="Park H.Y."/>
            <person name="Yi T.H."/>
            <person name="Yoon M.H."/>
            <person name="Kim S.C."/>
            <person name="Im W.T."/>
        </authorList>
    </citation>
    <scope>NUCLEOTIDE SEQUENCE [LARGE SCALE GENOMIC DNA]</scope>
    <source>
        <strain evidence="3 4">KHI28</strain>
    </source>
</reference>
<dbReference type="InterPro" id="IPR001387">
    <property type="entry name" value="Cro/C1-type_HTH"/>
</dbReference>
<evidence type="ECO:0000259" key="2">
    <source>
        <dbReference type="PROSITE" id="PS50943"/>
    </source>
</evidence>
<evidence type="ECO:0000313" key="4">
    <source>
        <dbReference type="Proteomes" id="UP000321362"/>
    </source>
</evidence>
<dbReference type="EMBL" id="CP042437">
    <property type="protein sequence ID" value="QEC77391.1"/>
    <property type="molecule type" value="Genomic_DNA"/>
</dbReference>
<evidence type="ECO:0000313" key="3">
    <source>
        <dbReference type="EMBL" id="QEC77391.1"/>
    </source>
</evidence>
<keyword evidence="4" id="KW-1185">Reference proteome</keyword>
<dbReference type="KEGG" id="mgk:FSB76_16075"/>
<dbReference type="Pfam" id="PF01381">
    <property type="entry name" value="HTH_3"/>
    <property type="match status" value="1"/>
</dbReference>
<dbReference type="Gene3D" id="1.10.260.40">
    <property type="entry name" value="lambda repressor-like DNA-binding domains"/>
    <property type="match status" value="1"/>
</dbReference>
<feature type="domain" description="HTH cro/C1-type" evidence="2">
    <location>
        <begin position="211"/>
        <end position="265"/>
    </location>
</feature>
<evidence type="ECO:0000256" key="1">
    <source>
        <dbReference type="SAM" id="MobiDB-lite"/>
    </source>
</evidence>
<feature type="compositionally biased region" description="Basic and acidic residues" evidence="1">
    <location>
        <begin position="131"/>
        <end position="159"/>
    </location>
</feature>
<dbReference type="CDD" id="cd00093">
    <property type="entry name" value="HTH_XRE"/>
    <property type="match status" value="1"/>
</dbReference>
<dbReference type="Proteomes" id="UP000321362">
    <property type="component" value="Chromosome"/>
</dbReference>
<feature type="region of interest" description="Disordered" evidence="1">
    <location>
        <begin position="123"/>
        <end position="159"/>
    </location>
</feature>
<sequence>MNASDRSSIAPSRAWLIPRAVRRRLISPITYRSISLLGCPRMGASKRSGATISPRNTWYFHFGSVPWLESLAPRNHEEKPYPQAGPRPRGAPVPVVTVLPKEVLLEVRGLPVPWLHPERPLRPVPQAHGAVGHDEVRGVRQDGRRDQGRDEPVGEHEQAGRAVLRALHAEKGVREVARGPQTTPANPYIRTMSGTSKETKDRTKRLLSARLKALRAERNMTQAALSASSGVSVGQIRKMEAGSSDSTMRTVERLSEALGILPNEFLSGFGAPADEAQ</sequence>
<dbReference type="SUPFAM" id="SSF47413">
    <property type="entry name" value="lambda repressor-like DNA-binding domains"/>
    <property type="match status" value="1"/>
</dbReference>
<accession>A0A5B8W140</accession>
<dbReference type="PROSITE" id="PS50943">
    <property type="entry name" value="HTH_CROC1"/>
    <property type="match status" value="1"/>
</dbReference>
<proteinExistence type="predicted"/>
<feature type="region of interest" description="Disordered" evidence="1">
    <location>
        <begin position="178"/>
        <end position="201"/>
    </location>
</feature>
<organism evidence="3 4">
    <name type="scientific">Mucilaginibacter ginsenosidivorax</name>
    <dbReference type="NCBI Taxonomy" id="862126"/>
    <lineage>
        <taxon>Bacteria</taxon>
        <taxon>Pseudomonadati</taxon>
        <taxon>Bacteroidota</taxon>
        <taxon>Sphingobacteriia</taxon>
        <taxon>Sphingobacteriales</taxon>
        <taxon>Sphingobacteriaceae</taxon>
        <taxon>Mucilaginibacter</taxon>
    </lineage>
</organism>
<dbReference type="AlphaFoldDB" id="A0A5B8W140"/>
<dbReference type="GO" id="GO:0003677">
    <property type="term" value="F:DNA binding"/>
    <property type="evidence" value="ECO:0007669"/>
    <property type="project" value="InterPro"/>
</dbReference>
<gene>
    <name evidence="3" type="ORF">FSB76_16075</name>
</gene>
<name>A0A5B8W140_9SPHI</name>